<protein>
    <submittedName>
        <fullName evidence="2">Uncharacterized protein</fullName>
    </submittedName>
</protein>
<evidence type="ECO:0000313" key="3">
    <source>
        <dbReference type="Proteomes" id="UP000799444"/>
    </source>
</evidence>
<evidence type="ECO:0000256" key="1">
    <source>
        <dbReference type="SAM" id="MobiDB-lite"/>
    </source>
</evidence>
<feature type="compositionally biased region" description="Polar residues" evidence="1">
    <location>
        <begin position="29"/>
        <end position="40"/>
    </location>
</feature>
<name>A0A9P4UX32_9PLEO</name>
<proteinExistence type="predicted"/>
<evidence type="ECO:0000313" key="2">
    <source>
        <dbReference type="EMBL" id="KAF2727800.1"/>
    </source>
</evidence>
<comment type="caution">
    <text evidence="2">The sequence shown here is derived from an EMBL/GenBank/DDBJ whole genome shotgun (WGS) entry which is preliminary data.</text>
</comment>
<dbReference type="Proteomes" id="UP000799444">
    <property type="component" value="Unassembled WGS sequence"/>
</dbReference>
<accession>A0A9P4UX32</accession>
<dbReference type="AlphaFoldDB" id="A0A9P4UX32"/>
<sequence length="123" mass="13344">MHALHCSAYLNIPLPHSLILTHTRPPSPSQSNPYNTTPSRHPSIPKHNPLPSFLKPRVTLKVHSPQKSPSIPSCSRQHVLSATPSHGAFNAGHNASHPGITHPSTHAGLYLMPSSCRTLLSMH</sequence>
<reference evidence="2" key="1">
    <citation type="journal article" date="2020" name="Stud. Mycol.">
        <title>101 Dothideomycetes genomes: a test case for predicting lifestyles and emergence of pathogens.</title>
        <authorList>
            <person name="Haridas S."/>
            <person name="Albert R."/>
            <person name="Binder M."/>
            <person name="Bloem J."/>
            <person name="Labutti K."/>
            <person name="Salamov A."/>
            <person name="Andreopoulos B."/>
            <person name="Baker S."/>
            <person name="Barry K."/>
            <person name="Bills G."/>
            <person name="Bluhm B."/>
            <person name="Cannon C."/>
            <person name="Castanera R."/>
            <person name="Culley D."/>
            <person name="Daum C."/>
            <person name="Ezra D."/>
            <person name="Gonzalez J."/>
            <person name="Henrissat B."/>
            <person name="Kuo A."/>
            <person name="Liang C."/>
            <person name="Lipzen A."/>
            <person name="Lutzoni F."/>
            <person name="Magnuson J."/>
            <person name="Mondo S."/>
            <person name="Nolan M."/>
            <person name="Ohm R."/>
            <person name="Pangilinan J."/>
            <person name="Park H.-J."/>
            <person name="Ramirez L."/>
            <person name="Alfaro M."/>
            <person name="Sun H."/>
            <person name="Tritt A."/>
            <person name="Yoshinaga Y."/>
            <person name="Zwiers L.-H."/>
            <person name="Turgeon B."/>
            <person name="Goodwin S."/>
            <person name="Spatafora J."/>
            <person name="Crous P."/>
            <person name="Grigoriev I."/>
        </authorList>
    </citation>
    <scope>NUCLEOTIDE SEQUENCE</scope>
    <source>
        <strain evidence="2">CBS 125425</strain>
    </source>
</reference>
<gene>
    <name evidence="2" type="ORF">EJ04DRAFT_128388</name>
</gene>
<dbReference type="EMBL" id="ML996311">
    <property type="protein sequence ID" value="KAF2727800.1"/>
    <property type="molecule type" value="Genomic_DNA"/>
</dbReference>
<feature type="region of interest" description="Disordered" evidence="1">
    <location>
        <begin position="21"/>
        <end position="53"/>
    </location>
</feature>
<keyword evidence="3" id="KW-1185">Reference proteome</keyword>
<organism evidence="2 3">
    <name type="scientific">Polyplosphaeria fusca</name>
    <dbReference type="NCBI Taxonomy" id="682080"/>
    <lineage>
        <taxon>Eukaryota</taxon>
        <taxon>Fungi</taxon>
        <taxon>Dikarya</taxon>
        <taxon>Ascomycota</taxon>
        <taxon>Pezizomycotina</taxon>
        <taxon>Dothideomycetes</taxon>
        <taxon>Pleosporomycetidae</taxon>
        <taxon>Pleosporales</taxon>
        <taxon>Tetraplosphaeriaceae</taxon>
        <taxon>Polyplosphaeria</taxon>
    </lineage>
</organism>